<protein>
    <submittedName>
        <fullName evidence="1">Uncharacterized protein</fullName>
    </submittedName>
</protein>
<dbReference type="AlphaFoldDB" id="A0A6A6R705"/>
<proteinExistence type="predicted"/>
<name>A0A6A6R705_9PEZI</name>
<evidence type="ECO:0000313" key="1">
    <source>
        <dbReference type="EMBL" id="KAF2500585.1"/>
    </source>
</evidence>
<dbReference type="EMBL" id="MU004183">
    <property type="protein sequence ID" value="KAF2500585.1"/>
    <property type="molecule type" value="Genomic_DNA"/>
</dbReference>
<organism evidence="1 2">
    <name type="scientific">Lophium mytilinum</name>
    <dbReference type="NCBI Taxonomy" id="390894"/>
    <lineage>
        <taxon>Eukaryota</taxon>
        <taxon>Fungi</taxon>
        <taxon>Dikarya</taxon>
        <taxon>Ascomycota</taxon>
        <taxon>Pezizomycotina</taxon>
        <taxon>Dothideomycetes</taxon>
        <taxon>Pleosporomycetidae</taxon>
        <taxon>Mytilinidiales</taxon>
        <taxon>Mytilinidiaceae</taxon>
        <taxon>Lophium</taxon>
    </lineage>
</organism>
<evidence type="ECO:0000313" key="2">
    <source>
        <dbReference type="Proteomes" id="UP000799750"/>
    </source>
</evidence>
<gene>
    <name evidence="1" type="ORF">BU16DRAFT_614315</name>
</gene>
<keyword evidence="2" id="KW-1185">Reference proteome</keyword>
<dbReference type="Proteomes" id="UP000799750">
    <property type="component" value="Unassembled WGS sequence"/>
</dbReference>
<reference evidence="1" key="1">
    <citation type="journal article" date="2020" name="Stud. Mycol.">
        <title>101 Dothideomycetes genomes: a test case for predicting lifestyles and emergence of pathogens.</title>
        <authorList>
            <person name="Haridas S."/>
            <person name="Albert R."/>
            <person name="Binder M."/>
            <person name="Bloem J."/>
            <person name="Labutti K."/>
            <person name="Salamov A."/>
            <person name="Andreopoulos B."/>
            <person name="Baker S."/>
            <person name="Barry K."/>
            <person name="Bills G."/>
            <person name="Bluhm B."/>
            <person name="Cannon C."/>
            <person name="Castanera R."/>
            <person name="Culley D."/>
            <person name="Daum C."/>
            <person name="Ezra D."/>
            <person name="Gonzalez J."/>
            <person name="Henrissat B."/>
            <person name="Kuo A."/>
            <person name="Liang C."/>
            <person name="Lipzen A."/>
            <person name="Lutzoni F."/>
            <person name="Magnuson J."/>
            <person name="Mondo S."/>
            <person name="Nolan M."/>
            <person name="Ohm R."/>
            <person name="Pangilinan J."/>
            <person name="Park H.-J."/>
            <person name="Ramirez L."/>
            <person name="Alfaro M."/>
            <person name="Sun H."/>
            <person name="Tritt A."/>
            <person name="Yoshinaga Y."/>
            <person name="Zwiers L.-H."/>
            <person name="Turgeon B."/>
            <person name="Goodwin S."/>
            <person name="Spatafora J."/>
            <person name="Crous P."/>
            <person name="Grigoriev I."/>
        </authorList>
    </citation>
    <scope>NUCLEOTIDE SEQUENCE</scope>
    <source>
        <strain evidence="1">CBS 269.34</strain>
    </source>
</reference>
<accession>A0A6A6R705</accession>
<sequence>MCVVVNPDCGYDKTGRCPVTSGHSDSVTRGCEGRDRASRTTPLRVLFIVHNACQTRMNTARFETIERSLAIRHSVYTASQPKHQLTRIPERTYLLKRCSSPGTSQLNVLDCTITPLAIAHSPEPRPKASQCGQFQEHHYHCPNIRDIFIHLSKHASIRLGNAALRQRQ</sequence>